<dbReference type="EMBL" id="JBICCN010000357">
    <property type="protein sequence ID" value="KAL3074257.1"/>
    <property type="molecule type" value="Genomic_DNA"/>
</dbReference>
<feature type="region of interest" description="Disordered" evidence="1">
    <location>
        <begin position="1"/>
        <end position="21"/>
    </location>
</feature>
<evidence type="ECO:0000313" key="2">
    <source>
        <dbReference type="EMBL" id="KAL3074257.1"/>
    </source>
</evidence>
<comment type="caution">
    <text evidence="2">The sequence shown here is derived from an EMBL/GenBank/DDBJ whole genome shotgun (WGS) entry which is preliminary data.</text>
</comment>
<evidence type="ECO:0000313" key="3">
    <source>
        <dbReference type="Proteomes" id="UP001620645"/>
    </source>
</evidence>
<feature type="compositionally biased region" description="Low complexity" evidence="1">
    <location>
        <begin position="12"/>
        <end position="21"/>
    </location>
</feature>
<name>A0ABD2I233_HETSC</name>
<evidence type="ECO:0000256" key="1">
    <source>
        <dbReference type="SAM" id="MobiDB-lite"/>
    </source>
</evidence>
<accession>A0ABD2I233</accession>
<organism evidence="2 3">
    <name type="scientific">Heterodera schachtii</name>
    <name type="common">Sugarbeet cyst nematode worm</name>
    <name type="synonym">Tylenchus schachtii</name>
    <dbReference type="NCBI Taxonomy" id="97005"/>
    <lineage>
        <taxon>Eukaryota</taxon>
        <taxon>Metazoa</taxon>
        <taxon>Ecdysozoa</taxon>
        <taxon>Nematoda</taxon>
        <taxon>Chromadorea</taxon>
        <taxon>Rhabditida</taxon>
        <taxon>Tylenchina</taxon>
        <taxon>Tylenchomorpha</taxon>
        <taxon>Tylenchoidea</taxon>
        <taxon>Heteroderidae</taxon>
        <taxon>Heteroderinae</taxon>
        <taxon>Heterodera</taxon>
    </lineage>
</organism>
<sequence length="98" mass="10342">MPADEVEMNVNSAASSSSADASSAHFFVVKMPGEFAASDRKVGLSAADGRELNFSRQIGGIGRGTLCRADFSVDRSVRCLFFCLVAFAALSGQKSDDK</sequence>
<keyword evidence="3" id="KW-1185">Reference proteome</keyword>
<protein>
    <submittedName>
        <fullName evidence="2">Uncharacterized protein</fullName>
    </submittedName>
</protein>
<proteinExistence type="predicted"/>
<reference evidence="2 3" key="1">
    <citation type="submission" date="2024-10" db="EMBL/GenBank/DDBJ databases">
        <authorList>
            <person name="Kim D."/>
        </authorList>
    </citation>
    <scope>NUCLEOTIDE SEQUENCE [LARGE SCALE GENOMIC DNA]</scope>
    <source>
        <strain evidence="2">Taebaek</strain>
    </source>
</reference>
<dbReference type="Proteomes" id="UP001620645">
    <property type="component" value="Unassembled WGS sequence"/>
</dbReference>
<dbReference type="AlphaFoldDB" id="A0ABD2I233"/>
<gene>
    <name evidence="2" type="ORF">niasHS_015087</name>
</gene>